<name>A0ABW5X8P1_9FLAO</name>
<evidence type="ECO:0000313" key="1">
    <source>
        <dbReference type="EMBL" id="MFD2835321.1"/>
    </source>
</evidence>
<dbReference type="InterPro" id="IPR015943">
    <property type="entry name" value="WD40/YVTN_repeat-like_dom_sf"/>
</dbReference>
<dbReference type="Proteomes" id="UP001597438">
    <property type="component" value="Unassembled WGS sequence"/>
</dbReference>
<organism evidence="1 2">
    <name type="scientific">Christiangramia antarctica</name>
    <dbReference type="NCBI Taxonomy" id="2058158"/>
    <lineage>
        <taxon>Bacteria</taxon>
        <taxon>Pseudomonadati</taxon>
        <taxon>Bacteroidota</taxon>
        <taxon>Flavobacteriia</taxon>
        <taxon>Flavobacteriales</taxon>
        <taxon>Flavobacteriaceae</taxon>
        <taxon>Christiangramia</taxon>
    </lineage>
</organism>
<dbReference type="Gene3D" id="2.130.10.10">
    <property type="entry name" value="YVTN repeat-like/Quinoprotein amine dehydrogenase"/>
    <property type="match status" value="1"/>
</dbReference>
<evidence type="ECO:0000313" key="2">
    <source>
        <dbReference type="Proteomes" id="UP001597438"/>
    </source>
</evidence>
<comment type="caution">
    <text evidence="1">The sequence shown here is derived from an EMBL/GenBank/DDBJ whole genome shotgun (WGS) entry which is preliminary data.</text>
</comment>
<proteinExistence type="predicted"/>
<dbReference type="SUPFAM" id="SSF50969">
    <property type="entry name" value="YVTN repeat-like/Quinoprotein amine dehydrogenase"/>
    <property type="match status" value="1"/>
</dbReference>
<dbReference type="InterPro" id="IPR011044">
    <property type="entry name" value="Quino_amine_DH_bsu"/>
</dbReference>
<protein>
    <submittedName>
        <fullName evidence="1">YncE family protein</fullName>
    </submittedName>
</protein>
<sequence>MKIFKLFIFALITITFLNSCSKDEEIIDNPEEAASDYRDGVIVLNEGSQSAGSLSFINQDFNSVENEIFEKVNEGMNLGNYIQSIFFDEENAYIISSGSNLITVVDRYSLEFKDQIDSDLNVPLYGVVMNGKAYVTNVADFSTDEDDYVAIIDLDSFKVENKITAGTRISEIQLYEDMIYIEGAAYGVGNSIEVFDPSAKTFVESIKLFEITPDTPEGLNSFEIYNDELIALSGQNLYKFDIDNPDAIFLIEIPENIGRVSNLEIENNIIYFTSGTSVYSMPGQVFEIPNEPLFTYESSSEYGKMYGFEVKDGYIYTADGGDFASAGSVSIFSVSGELIAGFKTGVAPNGFYFN</sequence>
<accession>A0ABW5X8P1</accession>
<keyword evidence="2" id="KW-1185">Reference proteome</keyword>
<reference evidence="2" key="1">
    <citation type="journal article" date="2019" name="Int. J. Syst. Evol. Microbiol.">
        <title>The Global Catalogue of Microorganisms (GCM) 10K type strain sequencing project: providing services to taxonomists for standard genome sequencing and annotation.</title>
        <authorList>
            <consortium name="The Broad Institute Genomics Platform"/>
            <consortium name="The Broad Institute Genome Sequencing Center for Infectious Disease"/>
            <person name="Wu L."/>
            <person name="Ma J."/>
        </authorList>
    </citation>
    <scope>NUCLEOTIDE SEQUENCE [LARGE SCALE GENOMIC DNA]</scope>
    <source>
        <strain evidence="2">KCTC 52925</strain>
    </source>
</reference>
<dbReference type="InterPro" id="IPR031815">
    <property type="entry name" value="DUF5074"/>
</dbReference>
<dbReference type="RefSeq" id="WP_251741188.1">
    <property type="nucleotide sequence ID" value="NZ_JBHUOJ010000039.1"/>
</dbReference>
<gene>
    <name evidence="1" type="ORF">ACFSYS_18665</name>
</gene>
<dbReference type="EMBL" id="JBHUOJ010000039">
    <property type="protein sequence ID" value="MFD2835321.1"/>
    <property type="molecule type" value="Genomic_DNA"/>
</dbReference>
<dbReference type="Pfam" id="PF16819">
    <property type="entry name" value="DUF5074"/>
    <property type="match status" value="1"/>
</dbReference>